<dbReference type="SMART" id="SM00587">
    <property type="entry name" value="CHK"/>
    <property type="match status" value="3"/>
</dbReference>
<dbReference type="EnsemblMetazoa" id="AMIN002440-RA">
    <property type="protein sequence ID" value="AMIN002440-PA"/>
    <property type="gene ID" value="AMIN002440"/>
</dbReference>
<dbReference type="SUPFAM" id="SSF56112">
    <property type="entry name" value="Protein kinase-like (PK-like)"/>
    <property type="match status" value="3"/>
</dbReference>
<dbReference type="InterPro" id="IPR004119">
    <property type="entry name" value="EcKL"/>
</dbReference>
<dbReference type="Gene3D" id="3.90.1200.10">
    <property type="match status" value="3"/>
</dbReference>
<proteinExistence type="predicted"/>
<reference evidence="4" key="1">
    <citation type="submission" date="2013-03" db="EMBL/GenBank/DDBJ databases">
        <title>The Genome Sequence of Anopheles minimus MINIMUS1.</title>
        <authorList>
            <consortium name="The Broad Institute Genomics Platform"/>
            <person name="Neafsey D.E."/>
            <person name="Walton C."/>
            <person name="Walker B."/>
            <person name="Young S.K."/>
            <person name="Zeng Q."/>
            <person name="Gargeya S."/>
            <person name="Fitzgerald M."/>
            <person name="Haas B."/>
            <person name="Abouelleil A."/>
            <person name="Allen A.W."/>
            <person name="Alvarado L."/>
            <person name="Arachchi H.M."/>
            <person name="Berlin A.M."/>
            <person name="Chapman S.B."/>
            <person name="Gainer-Dewar J."/>
            <person name="Goldberg J."/>
            <person name="Griggs A."/>
            <person name="Gujja S."/>
            <person name="Hansen M."/>
            <person name="Howarth C."/>
            <person name="Imamovic A."/>
            <person name="Ireland A."/>
            <person name="Larimer J."/>
            <person name="McCowan C."/>
            <person name="Murphy C."/>
            <person name="Pearson M."/>
            <person name="Poon T.W."/>
            <person name="Priest M."/>
            <person name="Roberts A."/>
            <person name="Saif S."/>
            <person name="Shea T."/>
            <person name="Sisk P."/>
            <person name="Sykes S."/>
            <person name="Wortman J."/>
            <person name="Nusbaum C."/>
            <person name="Birren B."/>
        </authorList>
    </citation>
    <scope>NUCLEOTIDE SEQUENCE [LARGE SCALE GENOMIC DNA]</scope>
    <source>
        <strain evidence="4">MINIMUS1</strain>
    </source>
</reference>
<feature type="compositionally biased region" description="Basic and acidic residues" evidence="1">
    <location>
        <begin position="1"/>
        <end position="10"/>
    </location>
</feature>
<feature type="region of interest" description="Disordered" evidence="1">
    <location>
        <begin position="1"/>
        <end position="20"/>
    </location>
</feature>
<dbReference type="InterPro" id="IPR015897">
    <property type="entry name" value="CHK_kinase-like"/>
</dbReference>
<feature type="compositionally biased region" description="Polar residues" evidence="1">
    <location>
        <begin position="551"/>
        <end position="575"/>
    </location>
</feature>
<evidence type="ECO:0000313" key="3">
    <source>
        <dbReference type="EnsemblMetazoa" id="AMIN002440-PA"/>
    </source>
</evidence>
<accession>A0A182VWJ1</accession>
<feature type="domain" description="CHK kinase-like" evidence="2">
    <location>
        <begin position="711"/>
        <end position="904"/>
    </location>
</feature>
<organism evidence="3 4">
    <name type="scientific">Anopheles minimus</name>
    <dbReference type="NCBI Taxonomy" id="112268"/>
    <lineage>
        <taxon>Eukaryota</taxon>
        <taxon>Metazoa</taxon>
        <taxon>Ecdysozoa</taxon>
        <taxon>Arthropoda</taxon>
        <taxon>Hexapoda</taxon>
        <taxon>Insecta</taxon>
        <taxon>Pterygota</taxon>
        <taxon>Neoptera</taxon>
        <taxon>Endopterygota</taxon>
        <taxon>Diptera</taxon>
        <taxon>Nematocera</taxon>
        <taxon>Culicoidea</taxon>
        <taxon>Culicidae</taxon>
        <taxon>Anophelinae</taxon>
        <taxon>Anopheles</taxon>
    </lineage>
</organism>
<sequence length="1452" mass="165965">EIEKANHVTEEPENEALSSGSRDLPKFFYAAMEQVAEQEGFNAGQYAVEVEAGSSKGDGFVGELFRAFLTEGDRREAYLCKIPPLNEARREQFGTMQTFEREALVYNKLLPLMFAYQEEKGIGRDEGFFDTPKCYYAHYDGQTEEAIIVMEDLRLKDYTMFSKEKPVDYEHARLTMELLGRYNAVSLALKLDRPQEFEQFKVLDPMKDMMGPGNPFVMMLQKTARDAIETLEPHETKERTKMQKLLDSIVADIERYDNYELAEPYAVLGHGDCWINNMMYRYTKGAPKQVILLDWQSARYSSPILDLSYFILCCTDEEFRRRHYDEMMSIYYNSLATLLEKLGHSPQQTFPRTAFLRQLRQYGRFGLMLAAFVVPMMCTRNEDLLDMDATAEMFRETQSVDIAIYTKNTNQSAYPPKALYGPYVSARCVCRLDDLNITDRQLAVTIQFIGLVADLLDEAVPTQNLQLHSSVAQTTETSTEHLSGGGAVEMAENASQSPQTTKVEVQEELPTEDEKVNNVEQDTAVEPKQDDHEESSTPEDSLVEEQRVTDQQEPEQTSDVPTPNETVAVEASSTEPHAAGEETTTELPAYLYKAMEEVASKQGFTAGEYKLEFDVGSSKGDGFVGQMFKAFLTEGDRREVFLCKIPPLNEARRRQFNTMSSFARETLAYKTLLPIMFAYQEEKGVAREDGFFNVPKCYYAECDEAAEESVIVMDDLRLKDYRMVDKMKSVNYEHARLTMQNLGRLHAVSLALKRDRPEQFEQFKVPDSLSLMMVDQSPLEIMMVQMIKDAKETLEPHETKEREKMQKLLENMRQEMLSCTDGTSAEPYTVLGHGDCWVNNFMFNYKNGAPDSMILLDWQITRYVSPVLDIAYFLFCCTDEEFRRRYFDEMINVYHNSLATLLEQLGHSPQEVFPRTALVRQLRRYGRFGMLMAIFLVPMMCTRNEDLHDMDEAAEKYAKSNEMDAKTITTNANQQSYRARMSTAIRDMVRYGYLMKCPLTVPEYVRDALANVAQKVGFLSNQHSVDYDFRASENNRSVVSNFYRVTFREEPREVTVLCKVPPPDADDTLLAMFEREVFVYGKLLPVFEVFQRTKREGLPEGSAVEEEMIAFGPLCYHAHCDAKKGEGIIILEDVQRRGFTNRHKFESMDYDHARLAMMQLGRFHAVSLALKKQQPELFEQYRYMGDVTGERVLAMEGFEQTMEQAFESASATLNPGDVGRREKLARLRGSFAEELQNINDTALSEPFCVVCHGDYAGDNMMFSYNGGFPNRMVLLDWQLAKYGSPALDFVHTVFLSTDESFRRNHYDSMLQTYHNALLSHLERLGDDSATEWFPLTVLMRLVKLQARQALVLGMLHIPLTVASEEATALAEDGTDEAREDSSSVQISDTSDAKYQTRMAGLLKDVKSIDEDTGRVIVEFTIGKQTESLNECLIQLVSIGEYSKNSNVISRYG</sequence>
<name>A0A182VWJ1_9DIPT</name>
<feature type="region of interest" description="Disordered" evidence="1">
    <location>
        <begin position="491"/>
        <end position="583"/>
    </location>
</feature>
<evidence type="ECO:0000259" key="2">
    <source>
        <dbReference type="SMART" id="SM00587"/>
    </source>
</evidence>
<dbReference type="PANTHER" id="PTHR11012">
    <property type="entry name" value="PROTEIN KINASE-LIKE DOMAIN-CONTAINING"/>
    <property type="match status" value="1"/>
</dbReference>
<feature type="domain" description="CHK kinase-like" evidence="2">
    <location>
        <begin position="1129"/>
        <end position="1323"/>
    </location>
</feature>
<evidence type="ECO:0000256" key="1">
    <source>
        <dbReference type="SAM" id="MobiDB-lite"/>
    </source>
</evidence>
<dbReference type="PANTHER" id="PTHR11012:SF54">
    <property type="entry name" value="CHK KINASE-LIKE DOMAIN-CONTAINING PROTEIN"/>
    <property type="match status" value="1"/>
</dbReference>
<dbReference type="Pfam" id="PF02958">
    <property type="entry name" value="EcKL"/>
    <property type="match status" value="3"/>
</dbReference>
<dbReference type="VEuPathDB" id="VectorBase:AMIN002440"/>
<dbReference type="InterPro" id="IPR011009">
    <property type="entry name" value="Kinase-like_dom_sf"/>
</dbReference>
<feature type="domain" description="CHK kinase-like" evidence="2">
    <location>
        <begin position="148"/>
        <end position="341"/>
    </location>
</feature>
<protein>
    <recommendedName>
        <fullName evidence="2">CHK kinase-like domain-containing protein</fullName>
    </recommendedName>
</protein>
<evidence type="ECO:0000313" key="4">
    <source>
        <dbReference type="Proteomes" id="UP000075920"/>
    </source>
</evidence>
<feature type="compositionally biased region" description="Basic and acidic residues" evidence="1">
    <location>
        <begin position="525"/>
        <end position="535"/>
    </location>
</feature>
<keyword evidence="4" id="KW-1185">Reference proteome</keyword>
<feature type="compositionally biased region" description="Polar residues" evidence="1">
    <location>
        <begin position="493"/>
        <end position="503"/>
    </location>
</feature>
<reference evidence="3" key="2">
    <citation type="submission" date="2020-05" db="UniProtKB">
        <authorList>
            <consortium name="EnsemblMetazoa"/>
        </authorList>
    </citation>
    <scope>IDENTIFICATION</scope>
    <source>
        <strain evidence="3">MINIMUS1</strain>
    </source>
</reference>
<dbReference type="Proteomes" id="UP000075920">
    <property type="component" value="Unassembled WGS sequence"/>
</dbReference>